<evidence type="ECO:0000256" key="14">
    <source>
        <dbReference type="ARBA" id="ARBA00023288"/>
    </source>
</evidence>
<dbReference type="InterPro" id="IPR043926">
    <property type="entry name" value="ABCG_dom"/>
</dbReference>
<feature type="region of interest" description="Disordered" evidence="17">
    <location>
        <begin position="2061"/>
        <end position="2086"/>
    </location>
</feature>
<evidence type="ECO:0000256" key="2">
    <source>
        <dbReference type="ARBA" id="ARBA00004651"/>
    </source>
</evidence>
<evidence type="ECO:0000256" key="10">
    <source>
        <dbReference type="ARBA" id="ARBA00022927"/>
    </source>
</evidence>
<protein>
    <recommendedName>
        <fullName evidence="19">ABC transporter domain-containing protein</fullName>
    </recommendedName>
</protein>
<dbReference type="Proteomes" id="UP000215289">
    <property type="component" value="Unassembled WGS sequence"/>
</dbReference>
<dbReference type="Pfam" id="PF08637">
    <property type="entry name" value="NCA2"/>
    <property type="match status" value="1"/>
</dbReference>
<keyword evidence="9" id="KW-0067">ATP-binding</keyword>
<evidence type="ECO:0000256" key="5">
    <source>
        <dbReference type="ARBA" id="ARBA00022448"/>
    </source>
</evidence>
<feature type="transmembrane region" description="Helical" evidence="18">
    <location>
        <begin position="1610"/>
        <end position="1628"/>
    </location>
</feature>
<dbReference type="GO" id="GO:0015031">
    <property type="term" value="P:protein transport"/>
    <property type="evidence" value="ECO:0007669"/>
    <property type="project" value="UniProtKB-KW"/>
</dbReference>
<keyword evidence="5" id="KW-0813">Transport</keyword>
<evidence type="ECO:0000313" key="21">
    <source>
        <dbReference type="Proteomes" id="UP000215289"/>
    </source>
</evidence>
<evidence type="ECO:0000313" key="20">
    <source>
        <dbReference type="EMBL" id="RLL96915.1"/>
    </source>
</evidence>
<dbReference type="InterPro" id="IPR005225">
    <property type="entry name" value="Small_GTP-bd"/>
</dbReference>
<dbReference type="InterPro" id="IPR003593">
    <property type="entry name" value="AAA+_ATPase"/>
</dbReference>
<feature type="transmembrane region" description="Helical" evidence="18">
    <location>
        <begin position="1777"/>
        <end position="1799"/>
    </location>
</feature>
<feature type="transmembrane region" description="Helical" evidence="18">
    <location>
        <begin position="1288"/>
        <end position="1306"/>
    </location>
</feature>
<dbReference type="SMART" id="SM00176">
    <property type="entry name" value="RAN"/>
    <property type="match status" value="1"/>
</dbReference>
<feature type="transmembrane region" description="Helical" evidence="18">
    <location>
        <begin position="1147"/>
        <end position="1166"/>
    </location>
</feature>
<dbReference type="OrthoDB" id="413313at2759"/>
<feature type="transmembrane region" description="Helical" evidence="18">
    <location>
        <begin position="1216"/>
        <end position="1242"/>
    </location>
</feature>
<dbReference type="GO" id="GO:0016887">
    <property type="term" value="F:ATP hydrolysis activity"/>
    <property type="evidence" value="ECO:0007669"/>
    <property type="project" value="InterPro"/>
</dbReference>
<comment type="caution">
    <text evidence="20">The sequence shown here is derived from an EMBL/GenBank/DDBJ whole genome shotgun (WGS) entry which is preliminary data.</text>
</comment>
<keyword evidence="15" id="KW-0636">Prenylation</keyword>
<dbReference type="SMART" id="SM00382">
    <property type="entry name" value="AAA"/>
    <property type="match status" value="2"/>
</dbReference>
<sequence length="2086" mass="232235">MTTAARDKQSEHITASPALHGETLNEESNHASKGSGVESEEAAFEPIRQMDQEELTHIARYISHNYLDNLQDGDTVNGLSTDDPRLDPANSSFEPQLWAERMFRVLNSQGFHPPRVGAVFKNLTVSGAGPLLASQETVGSMLTVPLRHSTSTSAPRIELLHGLHGILNCGELLMVLGSPGSGCSTFLKTICGQLGGLQVCDGSILHYDGISMEEMLSEYSGALVYNQDVDNHIPQLTVRQTLEFAAAARTPSCTTAGVKPAELVKHFVQVVMGMFGLSTIAETSVGNDHLQGISSGERKRLSLAEVALSRAQIAGWDNSTRSLDAANALEFISSMQMIAKLTGGCHAVALQQSSEAIYRLFDKVILIYEGREIYYGRCDTAKEYFTRMGWYCSPRQATADYLKSITDPQQRQPCAGMEAKVPRSPEEFERYWKESPEFASLLKEIEEQDAECLAGRPPKQDSPRNRWLQLVNNSYFGGTPYMINIWRQVMICAKRAYQRTPSSTAGTQSRASVLFFSVAINALMNLNEINSYFELRPVIEKHTSYAFIRPFAEGLGGLIVDIPTKFMVGILFNIVLYFLAGLLREPGQFFIFLLFQFQATLIMSAVFRILGATSKILPQAMTLAGAIVTVCILYMGFVIPVPLMRPWFGWIRWINPMHYVYEALVANEFHGQQLPCAAFVPAYPNLTGDTFVCSASGAVAGHITVSGDAFIQKQYDFTYAHVWRNLGITIAFWICFLVGSLVASELNSATASVPGAVLFPRDRIASHKKTGDDGNVPVTNALRPDISCRDGQGSVGEQNIVTKHLEIFTWQNLCCDVVSRGGRQRLLTNISGWAQPGTLTAIMGVSGAGKSILLNALAQRAQVGIVTGTLLMNGRPLDATSPRKIGYMQHHDPHLPTSTVREALCFSAFLRQPRTVSNEEKRNCVEQLIKILGLEDFADSVIGIPGQGLPPQQRKLLTLGVELAAKPALLLLDEPTSWLDAQTSIAVYAVLRKLANQGLAVITTLHQPSETLFQQFDQLLLLAKGGETVYFGDIGEDSCALLGYFERHGARRCHPTENPAEYILEAISADTEKAEQDWPSLWRSSAEAKHVQTAIAKVQDGAARRSKDEAEKADTTGKRQFAMPFRYQLFHVTRRAFQQYWREPQFVYVKFLFAIATALVIGFSAFKPVNTEQGFQEVLYGTFNLMGVFVNLVQQRMPKLMAQRSLYELQEQPSRTYSWAVFLIANIIVEIPYQVFLAVLVWPSFYFPIYGANQTPVQQGLMLLFLIQYCVFSSTMADLIISPLSNAEVTGASIAFILILLFNGVLQPPSALPRFWRFMYHVSPLTYSLSGMVKTLISKFPHSLLKKQELPDGSVAHVLDLSWTMAAKAFLQVLGITINVLLKHTQSIGEEALYWGDVSGSNWYTGAYAVQTSPGRLWHFLKQSLLQMEEDGIRKAAIASVSWTRFYNIVRQCLDPRAMVSLRAGLLSPFTAHRSEIRQKCKTLGAMRMRNASGIGLLMGQCSLLKTEIDSDFDTDDHLRDSVFRSVLTLKVLLQRVTYEGTEYELEEEVFTAVDREIVQSQSEMPKLLQTPEYVIEQLLNILDELLPDYSAYSRMAIDRHGRPSYWVRYWLPLSVAVLSMSTFLRLLSSRQHELIRWVSNIGSTACEFWGNWVVEPTRRLIGTIRHDEKSEIALMSKNSLEADRASLERMVLDFVLDRPESEKELGAKQIEALTARIREGDLTPVLRAYEKDLRKPFIGTVRGDLVRALLIQIQKTKVDVEIAIGGIDSLLKSQELVFGFVSLTPGIMVTYAFLRWAFGVFGNRKGLQVGRRKHELRHALRDVDRTLTLSTPTDSGVLTYKDHGLLVCGADTLLQKAATVLRGADLREFQEDIGDLLDIHIGVQRQTQVIKLLLIGDSGVGKSCCLLRFSEDSFTPSFITTIGIDFKIRTIELDGKRVKLQIWDTAGQERFRTITTAYYRGAMGILLVYDVTDERSFQNIRTWFSNVEQHASEGVHKILIGNKCDWEEKRAVSTEQGKQLADELGIPFLEVSAKNNINIEKAFYSLASAIKKGMDTSKSEQVGSQGVNIDHQGSGTSGSTGGKCC</sequence>
<feature type="transmembrane region" description="Helical" evidence="18">
    <location>
        <begin position="622"/>
        <end position="643"/>
    </location>
</feature>
<evidence type="ECO:0000256" key="4">
    <source>
        <dbReference type="ARBA" id="ARBA00006270"/>
    </source>
</evidence>
<comment type="function">
    <text evidence="16">Protein transport. Probably involved in vesicular traffic.</text>
</comment>
<comment type="similarity">
    <text evidence="3">Belongs to the ABC transporter superfamily. ABCG family. PDR (TC 3.A.1.205) subfamily.</text>
</comment>
<dbReference type="InterPro" id="IPR027417">
    <property type="entry name" value="P-loop_NTPase"/>
</dbReference>
<dbReference type="PRINTS" id="PR00449">
    <property type="entry name" value="RASTRNSFRMNG"/>
</dbReference>
<evidence type="ECO:0000256" key="16">
    <source>
        <dbReference type="ARBA" id="ARBA00025673"/>
    </source>
</evidence>
<feature type="compositionally biased region" description="Gly residues" evidence="17">
    <location>
        <begin position="2076"/>
        <end position="2086"/>
    </location>
</feature>
<dbReference type="Pfam" id="PF19055">
    <property type="entry name" value="ABC2_membrane_7"/>
    <property type="match status" value="1"/>
</dbReference>
<dbReference type="Gene3D" id="3.40.50.300">
    <property type="entry name" value="P-loop containing nucleotide triphosphate hydrolases"/>
    <property type="match status" value="3"/>
</dbReference>
<reference evidence="20 21" key="1">
    <citation type="submission" date="2018-08" db="EMBL/GenBank/DDBJ databases">
        <title>Draft genome sequences of two Aspergillus turcosus clinical strains isolated from bronchoalveolar lavage fluid: one azole-susceptible and the other azole-resistant.</title>
        <authorList>
            <person name="Parent-Michaud M."/>
            <person name="Dufresne P.J."/>
            <person name="Fournier E."/>
            <person name="Martineau C."/>
            <person name="Moreira S."/>
            <person name="Perkins V."/>
            <person name="De Repentigny L."/>
            <person name="Dufresne S.F."/>
        </authorList>
    </citation>
    <scope>NUCLEOTIDE SEQUENCE [LARGE SCALE GENOMIC DNA]</scope>
    <source>
        <strain evidence="20">HMR AF 1038</strain>
    </source>
</reference>
<dbReference type="GO" id="GO:0005525">
    <property type="term" value="F:GTP binding"/>
    <property type="evidence" value="ECO:0007669"/>
    <property type="project" value="UniProtKB-KW"/>
</dbReference>
<dbReference type="Pfam" id="PF00005">
    <property type="entry name" value="ABC_tran"/>
    <property type="match status" value="2"/>
</dbReference>
<name>A0A421D471_9EURO</name>
<evidence type="ECO:0000256" key="3">
    <source>
        <dbReference type="ARBA" id="ARBA00006012"/>
    </source>
</evidence>
<dbReference type="PROSITE" id="PS00211">
    <property type="entry name" value="ABC_TRANSPORTER_1"/>
    <property type="match status" value="1"/>
</dbReference>
<comment type="similarity">
    <text evidence="4">Belongs to the small GTPase superfamily. Rab family.</text>
</comment>
<evidence type="ECO:0000256" key="1">
    <source>
        <dbReference type="ARBA" id="ARBA00004342"/>
    </source>
</evidence>
<evidence type="ECO:0000256" key="6">
    <source>
        <dbReference type="ARBA" id="ARBA00022475"/>
    </source>
</evidence>
<keyword evidence="14" id="KW-0449">Lipoprotein</keyword>
<evidence type="ECO:0000259" key="19">
    <source>
        <dbReference type="PROSITE" id="PS50893"/>
    </source>
</evidence>
<dbReference type="PROSITE" id="PS51420">
    <property type="entry name" value="RHO"/>
    <property type="match status" value="1"/>
</dbReference>
<dbReference type="InterPro" id="IPR003439">
    <property type="entry name" value="ABC_transporter-like_ATP-bd"/>
</dbReference>
<dbReference type="FunFam" id="3.40.50.300:FF:000363">
    <property type="entry name" value="Secretion related GTPase srgA"/>
    <property type="match status" value="1"/>
</dbReference>
<dbReference type="GO" id="GO:0003924">
    <property type="term" value="F:GTPase activity"/>
    <property type="evidence" value="ECO:0007669"/>
    <property type="project" value="InterPro"/>
</dbReference>
<dbReference type="SMART" id="SM00173">
    <property type="entry name" value="RAS"/>
    <property type="match status" value="1"/>
</dbReference>
<comment type="subcellular location">
    <subcellularLocation>
        <location evidence="1">Cell membrane</location>
        <topology evidence="1">Lipid-anchor</topology>
        <orientation evidence="1">Cytoplasmic side</orientation>
    </subcellularLocation>
    <subcellularLocation>
        <location evidence="2">Cell membrane</location>
        <topology evidence="2">Multi-pass membrane protein</topology>
    </subcellularLocation>
</comment>
<dbReference type="EMBL" id="NIDN02000095">
    <property type="protein sequence ID" value="RLL96915.1"/>
    <property type="molecule type" value="Genomic_DNA"/>
</dbReference>
<feature type="domain" description="ABC transporter" evidence="19">
    <location>
        <begin position="144"/>
        <end position="394"/>
    </location>
</feature>
<keyword evidence="12" id="KW-0342">GTP-binding</keyword>
<organism evidence="20 21">
    <name type="scientific">Aspergillus turcosus</name>
    <dbReference type="NCBI Taxonomy" id="1245748"/>
    <lineage>
        <taxon>Eukaryota</taxon>
        <taxon>Fungi</taxon>
        <taxon>Dikarya</taxon>
        <taxon>Ascomycota</taxon>
        <taxon>Pezizomycotina</taxon>
        <taxon>Eurotiomycetes</taxon>
        <taxon>Eurotiomycetidae</taxon>
        <taxon>Eurotiales</taxon>
        <taxon>Aspergillaceae</taxon>
        <taxon>Aspergillus</taxon>
        <taxon>Aspergillus subgen. Fumigati</taxon>
    </lineage>
</organism>
<dbReference type="InterPro" id="IPR010929">
    <property type="entry name" value="PDR_CDR_ABC"/>
</dbReference>
<evidence type="ECO:0000256" key="13">
    <source>
        <dbReference type="ARBA" id="ARBA00023136"/>
    </source>
</evidence>
<dbReference type="NCBIfam" id="TIGR00231">
    <property type="entry name" value="small_GTP"/>
    <property type="match status" value="1"/>
</dbReference>
<dbReference type="PROSITE" id="PS50893">
    <property type="entry name" value="ABC_TRANSPORTER_2"/>
    <property type="match status" value="2"/>
</dbReference>
<gene>
    <name evidence="20" type="ORF">CFD26_106114</name>
</gene>
<evidence type="ECO:0000256" key="17">
    <source>
        <dbReference type="SAM" id="MobiDB-lite"/>
    </source>
</evidence>
<dbReference type="GO" id="GO:0005524">
    <property type="term" value="F:ATP binding"/>
    <property type="evidence" value="ECO:0007669"/>
    <property type="project" value="UniProtKB-KW"/>
</dbReference>
<feature type="transmembrane region" description="Helical" evidence="18">
    <location>
        <begin position="589"/>
        <end position="610"/>
    </location>
</feature>
<dbReference type="PROSITE" id="PS51421">
    <property type="entry name" value="RAS"/>
    <property type="match status" value="1"/>
</dbReference>
<dbReference type="InterPro" id="IPR017871">
    <property type="entry name" value="ABC_transporter-like_CS"/>
</dbReference>
<dbReference type="SMART" id="SM00175">
    <property type="entry name" value="RAB"/>
    <property type="match status" value="1"/>
</dbReference>
<evidence type="ECO:0000256" key="18">
    <source>
        <dbReference type="SAM" id="Phobius"/>
    </source>
</evidence>
<keyword evidence="11 18" id="KW-1133">Transmembrane helix</keyword>
<dbReference type="InterPro" id="IPR013946">
    <property type="entry name" value="NCA2-like"/>
</dbReference>
<dbReference type="Pfam" id="PF06422">
    <property type="entry name" value="PDR_CDR"/>
    <property type="match status" value="1"/>
</dbReference>
<feature type="compositionally biased region" description="Basic and acidic residues" evidence="17">
    <location>
        <begin position="1"/>
        <end position="11"/>
    </location>
</feature>
<proteinExistence type="inferred from homology"/>
<dbReference type="InterPro" id="IPR029481">
    <property type="entry name" value="ABC_trans_N"/>
</dbReference>
<dbReference type="Pfam" id="PF01061">
    <property type="entry name" value="ABC2_membrane"/>
    <property type="match status" value="2"/>
</dbReference>
<feature type="domain" description="ABC transporter" evidence="19">
    <location>
        <begin position="795"/>
        <end position="1050"/>
    </location>
</feature>
<dbReference type="GO" id="GO:0005886">
    <property type="term" value="C:plasma membrane"/>
    <property type="evidence" value="ECO:0007669"/>
    <property type="project" value="UniProtKB-SubCell"/>
</dbReference>
<dbReference type="SUPFAM" id="SSF52540">
    <property type="entry name" value="P-loop containing nucleoside triphosphate hydrolases"/>
    <property type="match status" value="3"/>
</dbReference>
<keyword evidence="6" id="KW-1003">Cell membrane</keyword>
<dbReference type="PROSITE" id="PS51419">
    <property type="entry name" value="RAB"/>
    <property type="match status" value="1"/>
</dbReference>
<keyword evidence="13 18" id="KW-0472">Membrane</keyword>
<dbReference type="SMART" id="SM00174">
    <property type="entry name" value="RHO"/>
    <property type="match status" value="1"/>
</dbReference>
<dbReference type="GO" id="GO:0140359">
    <property type="term" value="F:ABC-type transporter activity"/>
    <property type="evidence" value="ECO:0007669"/>
    <property type="project" value="InterPro"/>
</dbReference>
<dbReference type="PANTHER" id="PTHR19241">
    <property type="entry name" value="ATP-BINDING CASSETTE TRANSPORTER"/>
    <property type="match status" value="1"/>
</dbReference>
<keyword evidence="21" id="KW-1185">Reference proteome</keyword>
<keyword evidence="10" id="KW-0653">Protein transport</keyword>
<dbReference type="InterPro" id="IPR013525">
    <property type="entry name" value="ABC2_TM"/>
</dbReference>
<dbReference type="STRING" id="1245748.A0A421D471"/>
<evidence type="ECO:0000256" key="15">
    <source>
        <dbReference type="ARBA" id="ARBA00023289"/>
    </source>
</evidence>
<evidence type="ECO:0000256" key="9">
    <source>
        <dbReference type="ARBA" id="ARBA00022840"/>
    </source>
</evidence>
<dbReference type="Pfam" id="PF14510">
    <property type="entry name" value="ABC_trans_N"/>
    <property type="match status" value="1"/>
</dbReference>
<feature type="transmembrane region" description="Helical" evidence="18">
    <location>
        <begin position="722"/>
        <end position="743"/>
    </location>
</feature>
<feature type="region of interest" description="Disordered" evidence="17">
    <location>
        <begin position="1"/>
        <end position="42"/>
    </location>
</feature>
<accession>A0A421D471</accession>
<dbReference type="InterPro" id="IPR001806">
    <property type="entry name" value="Small_GTPase"/>
</dbReference>
<evidence type="ECO:0000256" key="11">
    <source>
        <dbReference type="ARBA" id="ARBA00022989"/>
    </source>
</evidence>
<dbReference type="CDD" id="cd01867">
    <property type="entry name" value="Rab8_Rab10_Rab13_like"/>
    <property type="match status" value="1"/>
</dbReference>
<feature type="transmembrane region" description="Helical" evidence="18">
    <location>
        <begin position="1262"/>
        <end position="1281"/>
    </location>
</feature>
<feature type="transmembrane region" description="Helical" evidence="18">
    <location>
        <begin position="566"/>
        <end position="583"/>
    </location>
</feature>
<evidence type="ECO:0000256" key="8">
    <source>
        <dbReference type="ARBA" id="ARBA00022741"/>
    </source>
</evidence>
<keyword evidence="8" id="KW-0547">Nucleotide-binding</keyword>
<evidence type="ECO:0000256" key="12">
    <source>
        <dbReference type="ARBA" id="ARBA00023134"/>
    </source>
</evidence>
<keyword evidence="7 18" id="KW-0812">Transmembrane</keyword>
<evidence type="ECO:0000256" key="7">
    <source>
        <dbReference type="ARBA" id="ARBA00022692"/>
    </source>
</evidence>